<evidence type="ECO:0000313" key="3">
    <source>
        <dbReference type="Proteomes" id="UP000198348"/>
    </source>
</evidence>
<gene>
    <name evidence="2" type="ORF">SAMN06265360_101164</name>
</gene>
<feature type="transmembrane region" description="Helical" evidence="1">
    <location>
        <begin position="49"/>
        <end position="70"/>
    </location>
</feature>
<keyword evidence="1" id="KW-0812">Transmembrane</keyword>
<feature type="transmembrane region" description="Helical" evidence="1">
    <location>
        <begin position="24"/>
        <end position="43"/>
    </location>
</feature>
<protein>
    <recommendedName>
        <fullName evidence="4">PH domain-containing protein</fullName>
    </recommendedName>
</protein>
<accession>A0A238V248</accession>
<keyword evidence="1" id="KW-0472">Membrane</keyword>
<name>A0A238V248_9PSEU</name>
<organism evidence="2 3">
    <name type="scientific">Haloechinothrix alba</name>
    <dbReference type="NCBI Taxonomy" id="664784"/>
    <lineage>
        <taxon>Bacteria</taxon>
        <taxon>Bacillati</taxon>
        <taxon>Actinomycetota</taxon>
        <taxon>Actinomycetes</taxon>
        <taxon>Pseudonocardiales</taxon>
        <taxon>Pseudonocardiaceae</taxon>
        <taxon>Haloechinothrix</taxon>
    </lineage>
</organism>
<dbReference type="EMBL" id="FZNW01000001">
    <property type="protein sequence ID" value="SNR28087.1"/>
    <property type="molecule type" value="Genomic_DNA"/>
</dbReference>
<reference evidence="2 3" key="1">
    <citation type="submission" date="2017-06" db="EMBL/GenBank/DDBJ databases">
        <authorList>
            <person name="Kim H.J."/>
            <person name="Triplett B.A."/>
        </authorList>
    </citation>
    <scope>NUCLEOTIDE SEQUENCE [LARGE SCALE GENOMIC DNA]</scope>
    <source>
        <strain evidence="2 3">DSM 45207</strain>
    </source>
</reference>
<sequence length="153" mass="16405">MDNSAESPHRVDNLPIHWGPKPGLVTLCGVVALAAAGGAAWFGTTGDPAGALLLGVVTVFFAATTVHCALVRPRLTTDASGITVRTLSGRLQAPWRRVQYRVVTTRRLGRNVDTLELDIADEQPGAEPEFVVLGELELGADPNDVLERLWRAE</sequence>
<proteinExistence type="predicted"/>
<evidence type="ECO:0000313" key="2">
    <source>
        <dbReference type="EMBL" id="SNR28087.1"/>
    </source>
</evidence>
<keyword evidence="3" id="KW-1185">Reference proteome</keyword>
<evidence type="ECO:0008006" key="4">
    <source>
        <dbReference type="Google" id="ProtNLM"/>
    </source>
</evidence>
<evidence type="ECO:0000256" key="1">
    <source>
        <dbReference type="SAM" id="Phobius"/>
    </source>
</evidence>
<dbReference type="AlphaFoldDB" id="A0A238V248"/>
<dbReference type="Proteomes" id="UP000198348">
    <property type="component" value="Unassembled WGS sequence"/>
</dbReference>
<keyword evidence="1" id="KW-1133">Transmembrane helix</keyword>